<comment type="caution">
    <text evidence="2">The sequence shown here is derived from an EMBL/GenBank/DDBJ whole genome shotgun (WGS) entry which is preliminary data.</text>
</comment>
<evidence type="ECO:0000313" key="2">
    <source>
        <dbReference type="EMBL" id="KKK82325.1"/>
    </source>
</evidence>
<protein>
    <submittedName>
        <fullName evidence="2">Uncharacterized protein</fullName>
    </submittedName>
</protein>
<feature type="compositionally biased region" description="Low complexity" evidence="1">
    <location>
        <begin position="143"/>
        <end position="155"/>
    </location>
</feature>
<dbReference type="AlphaFoldDB" id="A0A0F8Z8J6"/>
<sequence>MPPAVTIEPTCPSGQHFDSALNKCVPDRLTNEEILARAKKRQKERSGAAKLGDIFAGRESPEDIRARHKEPTPPQLEPIPEPITEPTQEPTQEPAEFEQQGVEFIKDQDTGKISGIRFPDGRTILGLSPDEARELSGKFARETTPPAGTTPLGTAQSQAEETRRKIILAKSIGTIDF</sequence>
<feature type="region of interest" description="Disordered" evidence="1">
    <location>
        <begin position="140"/>
        <end position="161"/>
    </location>
</feature>
<feature type="region of interest" description="Disordered" evidence="1">
    <location>
        <begin position="1"/>
        <end position="20"/>
    </location>
</feature>
<reference evidence="2" key="1">
    <citation type="journal article" date="2015" name="Nature">
        <title>Complex archaea that bridge the gap between prokaryotes and eukaryotes.</title>
        <authorList>
            <person name="Spang A."/>
            <person name="Saw J.H."/>
            <person name="Jorgensen S.L."/>
            <person name="Zaremba-Niedzwiedzka K."/>
            <person name="Martijn J."/>
            <person name="Lind A.E."/>
            <person name="van Eijk R."/>
            <person name="Schleper C."/>
            <person name="Guy L."/>
            <person name="Ettema T.J."/>
        </authorList>
    </citation>
    <scope>NUCLEOTIDE SEQUENCE</scope>
</reference>
<accession>A0A0F8Z8J6</accession>
<feature type="compositionally biased region" description="Basic and acidic residues" evidence="1">
    <location>
        <begin position="59"/>
        <end position="71"/>
    </location>
</feature>
<feature type="compositionally biased region" description="Low complexity" evidence="1">
    <location>
        <begin position="84"/>
        <end position="100"/>
    </location>
</feature>
<dbReference type="EMBL" id="LAZR01052725">
    <property type="protein sequence ID" value="KKK82325.1"/>
    <property type="molecule type" value="Genomic_DNA"/>
</dbReference>
<feature type="compositionally biased region" description="Pro residues" evidence="1">
    <location>
        <begin position="72"/>
        <end position="83"/>
    </location>
</feature>
<feature type="region of interest" description="Disordered" evidence="1">
    <location>
        <begin position="37"/>
        <end position="127"/>
    </location>
</feature>
<evidence type="ECO:0000256" key="1">
    <source>
        <dbReference type="SAM" id="MobiDB-lite"/>
    </source>
</evidence>
<feature type="non-terminal residue" evidence="2">
    <location>
        <position position="177"/>
    </location>
</feature>
<organism evidence="2">
    <name type="scientific">marine sediment metagenome</name>
    <dbReference type="NCBI Taxonomy" id="412755"/>
    <lineage>
        <taxon>unclassified sequences</taxon>
        <taxon>metagenomes</taxon>
        <taxon>ecological metagenomes</taxon>
    </lineage>
</organism>
<gene>
    <name evidence="2" type="ORF">LCGC14_2804510</name>
</gene>
<name>A0A0F8Z8J6_9ZZZZ</name>
<proteinExistence type="predicted"/>